<dbReference type="Gene3D" id="3.40.640.10">
    <property type="entry name" value="Type I PLP-dependent aspartate aminotransferase-like (Major domain)"/>
    <property type="match status" value="1"/>
</dbReference>
<dbReference type="RefSeq" id="WP_345405752.1">
    <property type="nucleotide sequence ID" value="NZ_BAABLA010000121.1"/>
</dbReference>
<dbReference type="InterPro" id="IPR015424">
    <property type="entry name" value="PyrdxlP-dep_Trfase"/>
</dbReference>
<evidence type="ECO:0000256" key="3">
    <source>
        <dbReference type="ARBA" id="ARBA00022898"/>
    </source>
</evidence>
<dbReference type="InterPro" id="IPR015422">
    <property type="entry name" value="PyrdxlP-dep_Trfase_small"/>
</dbReference>
<evidence type="ECO:0000313" key="5">
    <source>
        <dbReference type="EMBL" id="MFC6866778.1"/>
    </source>
</evidence>
<accession>A0ABW2BX44</accession>
<reference evidence="6" key="1">
    <citation type="journal article" date="2019" name="Int. J. Syst. Evol. Microbiol.">
        <title>The Global Catalogue of Microorganisms (GCM) 10K type strain sequencing project: providing services to taxonomists for standard genome sequencing and annotation.</title>
        <authorList>
            <consortium name="The Broad Institute Genomics Platform"/>
            <consortium name="The Broad Institute Genome Sequencing Center for Infectious Disease"/>
            <person name="Wu L."/>
            <person name="Ma J."/>
        </authorList>
    </citation>
    <scope>NUCLEOTIDE SEQUENCE [LARGE SCALE GENOMIC DNA]</scope>
    <source>
        <strain evidence="6">KCTC 32255</strain>
    </source>
</reference>
<gene>
    <name evidence="5" type="ORF">ACFQGD_06425</name>
</gene>
<proteinExistence type="inferred from homology"/>
<keyword evidence="6" id="KW-1185">Reference proteome</keyword>
<organism evidence="5 6">
    <name type="scientific">Haloechinothrix salitolerans</name>
    <dbReference type="NCBI Taxonomy" id="926830"/>
    <lineage>
        <taxon>Bacteria</taxon>
        <taxon>Bacillati</taxon>
        <taxon>Actinomycetota</taxon>
        <taxon>Actinomycetes</taxon>
        <taxon>Pseudonocardiales</taxon>
        <taxon>Pseudonocardiaceae</taxon>
        <taxon>Haloechinothrix</taxon>
    </lineage>
</organism>
<dbReference type="Pfam" id="PF01053">
    <property type="entry name" value="Cys_Met_Meta_PP"/>
    <property type="match status" value="1"/>
</dbReference>
<dbReference type="EMBL" id="JBHSXX010000001">
    <property type="protein sequence ID" value="MFC6866778.1"/>
    <property type="molecule type" value="Genomic_DNA"/>
</dbReference>
<keyword evidence="3 4" id="KW-0663">Pyridoxal phosphate</keyword>
<comment type="cofactor">
    <cofactor evidence="1 4">
        <name>pyridoxal 5'-phosphate</name>
        <dbReference type="ChEBI" id="CHEBI:597326"/>
    </cofactor>
</comment>
<sequence>MRFDTLLVHEGQSSQPVTGDVVPPIHVATTFDRSPQDPVTRFYGRGENPTREALESCLAALEDAPFALTFSSGQAAAVAVLSLVPPGSKLVSSDDVYGGTYELFQTLGRFGIEVDYVDLADPERRDAAITPDVAMVWVETPTNPLLRIADIAAISARASDVGALVVVDNTFATPVSQQPLALGAQVSLYSTTKFIAGHSDVLGGALVYRDSALHERLLAHRSVTGAVPGALDCYLTHRGLKTLSLRFARQCANAASVAASLGESPFVGAVHYPGHSDHPQHDVAVRQMSSHGAMVSFAYLGDPETLLGGTRLFGAAVSLGAVRSLLALPASMSHRAIPRDDLLRRGVTDNLVRLSLGIEHPADLIDDLSAAMRAGMRGHAREGADRP</sequence>
<keyword evidence="5" id="KW-0032">Aminotransferase</keyword>
<dbReference type="GO" id="GO:0008483">
    <property type="term" value="F:transaminase activity"/>
    <property type="evidence" value="ECO:0007669"/>
    <property type="project" value="UniProtKB-KW"/>
</dbReference>
<dbReference type="InterPro" id="IPR054542">
    <property type="entry name" value="Cys_met_metab_PP"/>
</dbReference>
<dbReference type="CDD" id="cd00614">
    <property type="entry name" value="CGS_like"/>
    <property type="match status" value="1"/>
</dbReference>
<evidence type="ECO:0000256" key="4">
    <source>
        <dbReference type="RuleBase" id="RU362118"/>
    </source>
</evidence>
<comment type="caution">
    <text evidence="5">The sequence shown here is derived from an EMBL/GenBank/DDBJ whole genome shotgun (WGS) entry which is preliminary data.</text>
</comment>
<dbReference type="PROSITE" id="PS00868">
    <property type="entry name" value="CYS_MET_METAB_PP"/>
    <property type="match status" value="1"/>
</dbReference>
<dbReference type="PANTHER" id="PTHR11808:SF35">
    <property type="entry name" value="CYSTATHIONINE GAMMA-SYNTHASE (AFU_ORTHOLOGUE AFUA_7G01590)"/>
    <property type="match status" value="1"/>
</dbReference>
<evidence type="ECO:0000256" key="2">
    <source>
        <dbReference type="ARBA" id="ARBA00009077"/>
    </source>
</evidence>
<evidence type="ECO:0000256" key="1">
    <source>
        <dbReference type="ARBA" id="ARBA00001933"/>
    </source>
</evidence>
<keyword evidence="5" id="KW-0808">Transferase</keyword>
<dbReference type="PANTHER" id="PTHR11808">
    <property type="entry name" value="TRANS-SULFURATION ENZYME FAMILY MEMBER"/>
    <property type="match status" value="1"/>
</dbReference>
<dbReference type="InterPro" id="IPR015421">
    <property type="entry name" value="PyrdxlP-dep_Trfase_major"/>
</dbReference>
<evidence type="ECO:0000313" key="6">
    <source>
        <dbReference type="Proteomes" id="UP001596337"/>
    </source>
</evidence>
<dbReference type="SUPFAM" id="SSF53383">
    <property type="entry name" value="PLP-dependent transferases"/>
    <property type="match status" value="1"/>
</dbReference>
<dbReference type="Gene3D" id="3.90.1150.10">
    <property type="entry name" value="Aspartate Aminotransferase, domain 1"/>
    <property type="match status" value="1"/>
</dbReference>
<dbReference type="PIRSF" id="PIRSF001434">
    <property type="entry name" value="CGS"/>
    <property type="match status" value="1"/>
</dbReference>
<protein>
    <submittedName>
        <fullName evidence="5">PLP-dependent aspartate aminotransferase family protein</fullName>
    </submittedName>
</protein>
<dbReference type="InterPro" id="IPR000277">
    <property type="entry name" value="Cys/Met-Metab_PyrdxlP-dep_enz"/>
</dbReference>
<comment type="similarity">
    <text evidence="2 4">Belongs to the trans-sulfuration enzymes family.</text>
</comment>
<name>A0ABW2BX44_9PSEU</name>
<dbReference type="Proteomes" id="UP001596337">
    <property type="component" value="Unassembled WGS sequence"/>
</dbReference>